<name>A0A2Z7BBF4_9LAMI</name>
<evidence type="ECO:0000256" key="1">
    <source>
        <dbReference type="ARBA" id="ARBA00001968"/>
    </source>
</evidence>
<dbReference type="PANTHER" id="PTHR15092">
    <property type="entry name" value="POLY A -SPECIFIC RIBONUCLEASE/TARGET OF EGR1, MEMBER 1"/>
    <property type="match status" value="1"/>
</dbReference>
<dbReference type="Pfam" id="PF04857">
    <property type="entry name" value="CAF1"/>
    <property type="match status" value="2"/>
</dbReference>
<dbReference type="SUPFAM" id="SSF53098">
    <property type="entry name" value="Ribonuclease H-like"/>
    <property type="match status" value="1"/>
</dbReference>
<gene>
    <name evidence="4" type="ORF">F511_41601</name>
</gene>
<dbReference type="GO" id="GO:0000175">
    <property type="term" value="F:3'-5'-RNA exonuclease activity"/>
    <property type="evidence" value="ECO:0007669"/>
    <property type="project" value="TreeGrafter"/>
</dbReference>
<evidence type="ECO:0000313" key="4">
    <source>
        <dbReference type="EMBL" id="KZV30739.1"/>
    </source>
</evidence>
<evidence type="ECO:0000256" key="3">
    <source>
        <dbReference type="SAM" id="Coils"/>
    </source>
</evidence>
<dbReference type="InterPro" id="IPR051181">
    <property type="entry name" value="CAF1_poly(A)_ribonucleases"/>
</dbReference>
<keyword evidence="5" id="KW-1185">Reference proteome</keyword>
<dbReference type="PANTHER" id="PTHR15092:SF42">
    <property type="entry name" value="POLY(A)-SPECIFIC RIBONUCLEASE PARN-LIKE"/>
    <property type="match status" value="1"/>
</dbReference>
<protein>
    <submittedName>
        <fullName evidence="4">Poly(A)-specific ribonuclease PARN-like</fullName>
    </submittedName>
</protein>
<dbReference type="OrthoDB" id="1432093at2759"/>
<evidence type="ECO:0000256" key="2">
    <source>
        <dbReference type="ARBA" id="ARBA00008372"/>
    </source>
</evidence>
<dbReference type="Proteomes" id="UP000250235">
    <property type="component" value="Unassembled WGS sequence"/>
</dbReference>
<comment type="cofactor">
    <cofactor evidence="1">
        <name>a divalent metal cation</name>
        <dbReference type="ChEBI" id="CHEBI:60240"/>
    </cofactor>
</comment>
<dbReference type="InterPro" id="IPR012337">
    <property type="entry name" value="RNaseH-like_sf"/>
</dbReference>
<sequence>MQRTGSYSSPWQRDLPIDTAEIAYLKAKRSAERYQVLQFAVCPFSVKDLKLIAHPFNFHLFPRDELKLGMPSYGFSCQSSHLITMAREGFDFNACFYNGISYLSRAQESAAMVRMVNLRSNENGMQSSSVHSVADSVFIERIKSRVKNWRNACKDNSKTDGEQTISLPYHVLSFLSLFSMLKGFADVVPLRVPTKGGGMQVVRVVFTCSEEDRRLLEEELQNMEEEQNRNNRGFREVIDLISTSQKPVVAHNSLNGLSLVNIWDIFWSHDYQIYIDCFLCWSFADFASIYSKFIAPLPPTIDDFRSSLLLAFPFILDTNHLLTKCSPFEKLGSISGSISYLKKRFSAPIDMEIPDQGKYLSFPVLYCELMYVPCLSDTCIFCLQQICW</sequence>
<dbReference type="InterPro" id="IPR036397">
    <property type="entry name" value="RNaseH_sf"/>
</dbReference>
<dbReference type="InterPro" id="IPR006941">
    <property type="entry name" value="RNase_CAF1"/>
</dbReference>
<dbReference type="Gene3D" id="3.30.420.10">
    <property type="entry name" value="Ribonuclease H-like superfamily/Ribonuclease H"/>
    <property type="match status" value="3"/>
</dbReference>
<feature type="coiled-coil region" evidence="3">
    <location>
        <begin position="206"/>
        <end position="236"/>
    </location>
</feature>
<accession>A0A2Z7BBF4</accession>
<keyword evidence="3" id="KW-0175">Coiled coil</keyword>
<proteinExistence type="inferred from homology"/>
<reference evidence="4 5" key="1">
    <citation type="journal article" date="2015" name="Proc. Natl. Acad. Sci. U.S.A.">
        <title>The resurrection genome of Boea hygrometrica: A blueprint for survival of dehydration.</title>
        <authorList>
            <person name="Xiao L."/>
            <person name="Yang G."/>
            <person name="Zhang L."/>
            <person name="Yang X."/>
            <person name="Zhao S."/>
            <person name="Ji Z."/>
            <person name="Zhou Q."/>
            <person name="Hu M."/>
            <person name="Wang Y."/>
            <person name="Chen M."/>
            <person name="Xu Y."/>
            <person name="Jin H."/>
            <person name="Xiao X."/>
            <person name="Hu G."/>
            <person name="Bao F."/>
            <person name="Hu Y."/>
            <person name="Wan P."/>
            <person name="Li L."/>
            <person name="Deng X."/>
            <person name="Kuang T."/>
            <person name="Xiang C."/>
            <person name="Zhu J.K."/>
            <person name="Oliver M.J."/>
            <person name="He Y."/>
        </authorList>
    </citation>
    <scope>NUCLEOTIDE SEQUENCE [LARGE SCALE GENOMIC DNA]</scope>
    <source>
        <strain evidence="5">cv. XS01</strain>
    </source>
</reference>
<dbReference type="GO" id="GO:0003723">
    <property type="term" value="F:RNA binding"/>
    <property type="evidence" value="ECO:0007669"/>
    <property type="project" value="TreeGrafter"/>
</dbReference>
<organism evidence="4 5">
    <name type="scientific">Dorcoceras hygrometricum</name>
    <dbReference type="NCBI Taxonomy" id="472368"/>
    <lineage>
        <taxon>Eukaryota</taxon>
        <taxon>Viridiplantae</taxon>
        <taxon>Streptophyta</taxon>
        <taxon>Embryophyta</taxon>
        <taxon>Tracheophyta</taxon>
        <taxon>Spermatophyta</taxon>
        <taxon>Magnoliopsida</taxon>
        <taxon>eudicotyledons</taxon>
        <taxon>Gunneridae</taxon>
        <taxon>Pentapetalae</taxon>
        <taxon>asterids</taxon>
        <taxon>lamiids</taxon>
        <taxon>Lamiales</taxon>
        <taxon>Gesneriaceae</taxon>
        <taxon>Didymocarpoideae</taxon>
        <taxon>Trichosporeae</taxon>
        <taxon>Loxocarpinae</taxon>
        <taxon>Dorcoceras</taxon>
    </lineage>
</organism>
<comment type="similarity">
    <text evidence="2">Belongs to the CAF1 family.</text>
</comment>
<dbReference type="AlphaFoldDB" id="A0A2Z7BBF4"/>
<evidence type="ECO:0000313" key="5">
    <source>
        <dbReference type="Proteomes" id="UP000250235"/>
    </source>
</evidence>
<dbReference type="EMBL" id="KV007874">
    <property type="protein sequence ID" value="KZV30739.1"/>
    <property type="molecule type" value="Genomic_DNA"/>
</dbReference>